<feature type="transmembrane region" description="Helical" evidence="7">
    <location>
        <begin position="116"/>
        <end position="140"/>
    </location>
</feature>
<dbReference type="AlphaFoldDB" id="A0A6J4KKK1"/>
<protein>
    <submittedName>
        <fullName evidence="9">Na(+) H(+) antiporter subunit A / Na(+) H(+) antiporter subunit B</fullName>
    </submittedName>
</protein>
<accession>A0A6J4KKK1</accession>
<name>A0A6J4KKK1_9ACTN</name>
<evidence type="ECO:0000256" key="3">
    <source>
        <dbReference type="ARBA" id="ARBA00022475"/>
    </source>
</evidence>
<dbReference type="Pfam" id="PF04039">
    <property type="entry name" value="MnhB"/>
    <property type="match status" value="1"/>
</dbReference>
<evidence type="ECO:0000256" key="5">
    <source>
        <dbReference type="ARBA" id="ARBA00022989"/>
    </source>
</evidence>
<feature type="transmembrane region" description="Helical" evidence="7">
    <location>
        <begin position="73"/>
        <end position="96"/>
    </location>
</feature>
<dbReference type="PANTHER" id="PTHR33932">
    <property type="entry name" value="NA(+)/H(+) ANTIPORTER SUBUNIT B"/>
    <property type="match status" value="1"/>
</dbReference>
<comment type="subcellular location">
    <subcellularLocation>
        <location evidence="1">Cell membrane</location>
        <topology evidence="1">Multi-pass membrane protein</topology>
    </subcellularLocation>
</comment>
<evidence type="ECO:0000256" key="2">
    <source>
        <dbReference type="ARBA" id="ARBA00009425"/>
    </source>
</evidence>
<evidence type="ECO:0000256" key="6">
    <source>
        <dbReference type="ARBA" id="ARBA00023136"/>
    </source>
</evidence>
<proteinExistence type="inferred from homology"/>
<gene>
    <name evidence="9" type="ORF">AVDCRST_MAG07-313</name>
</gene>
<dbReference type="InterPro" id="IPR007182">
    <property type="entry name" value="MnhB"/>
</dbReference>
<evidence type="ECO:0000259" key="8">
    <source>
        <dbReference type="Pfam" id="PF04039"/>
    </source>
</evidence>
<evidence type="ECO:0000256" key="4">
    <source>
        <dbReference type="ARBA" id="ARBA00022692"/>
    </source>
</evidence>
<evidence type="ECO:0000256" key="1">
    <source>
        <dbReference type="ARBA" id="ARBA00004651"/>
    </source>
</evidence>
<dbReference type="InterPro" id="IPR050622">
    <property type="entry name" value="CPA3_antiporter_subunitB"/>
</dbReference>
<keyword evidence="5 7" id="KW-1133">Transmembrane helix</keyword>
<dbReference type="GO" id="GO:0005886">
    <property type="term" value="C:plasma membrane"/>
    <property type="evidence" value="ECO:0007669"/>
    <property type="project" value="UniProtKB-SubCell"/>
</dbReference>
<organism evidence="9">
    <name type="scientific">uncultured Frankineae bacterium</name>
    <dbReference type="NCBI Taxonomy" id="437475"/>
    <lineage>
        <taxon>Bacteria</taxon>
        <taxon>Bacillati</taxon>
        <taxon>Actinomycetota</taxon>
        <taxon>Actinomycetes</taxon>
        <taxon>Frankiales</taxon>
        <taxon>environmental samples</taxon>
    </lineage>
</organism>
<dbReference type="PANTHER" id="PTHR33932:SF4">
    <property type="entry name" value="NA(+)_H(+) ANTIPORTER SUBUNIT B"/>
    <property type="match status" value="1"/>
</dbReference>
<feature type="transmembrane region" description="Helical" evidence="7">
    <location>
        <begin position="41"/>
        <end position="61"/>
    </location>
</feature>
<feature type="transmembrane region" description="Helical" evidence="7">
    <location>
        <begin position="12"/>
        <end position="35"/>
    </location>
</feature>
<evidence type="ECO:0000313" key="9">
    <source>
        <dbReference type="EMBL" id="CAA9308733.1"/>
    </source>
</evidence>
<keyword evidence="6 7" id="KW-0472">Membrane</keyword>
<keyword evidence="4 7" id="KW-0812">Transmembrane</keyword>
<feature type="domain" description="Na+/H+ antiporter MnhB subunit-related protein" evidence="8">
    <location>
        <begin position="14"/>
        <end position="137"/>
    </location>
</feature>
<sequence>MTTSERADPSRSVVLETAVRLVFHTVLVFGVYLLFAGHNQPGGGFVGGLVAGCAFVLRYAVTGREGIGRAVPVDPVLPLGAGLLLAGVTGAAAWLLDGQFLESGKVELDLPVLGVVKATSALPFDTGVFLVVVGLVLLVLRTLGAEAEQ</sequence>
<reference evidence="9" key="1">
    <citation type="submission" date="2020-02" db="EMBL/GenBank/DDBJ databases">
        <authorList>
            <person name="Meier V. D."/>
        </authorList>
    </citation>
    <scope>NUCLEOTIDE SEQUENCE</scope>
    <source>
        <strain evidence="9">AVDCRST_MAG07</strain>
    </source>
</reference>
<evidence type="ECO:0000256" key="7">
    <source>
        <dbReference type="SAM" id="Phobius"/>
    </source>
</evidence>
<comment type="similarity">
    <text evidence="2">Belongs to the CPA3 antiporters (TC 2.A.63) subunit B family.</text>
</comment>
<dbReference type="EMBL" id="CADCUB010000019">
    <property type="protein sequence ID" value="CAA9308733.1"/>
    <property type="molecule type" value="Genomic_DNA"/>
</dbReference>
<keyword evidence="3" id="KW-1003">Cell membrane</keyword>